<comment type="caution">
    <text evidence="2">The sequence shown here is derived from an EMBL/GenBank/DDBJ whole genome shotgun (WGS) entry which is preliminary data.</text>
</comment>
<protein>
    <submittedName>
        <fullName evidence="2">Uncharacterized protein</fullName>
    </submittedName>
</protein>
<accession>A0ABR4TR75</accession>
<name>A0ABR4TR75_9PROT</name>
<dbReference type="Proteomes" id="UP000027463">
    <property type="component" value="Unassembled WGS sequence"/>
</dbReference>
<sequence length="56" mass="6273">MFCLPAKKASSPGVSERQNKNGILKKPAALGSLKKLRMDLWRMRTGGPDQLWVFSQ</sequence>
<gene>
    <name evidence="2" type="ORF">SMB34_15465</name>
</gene>
<proteinExistence type="predicted"/>
<evidence type="ECO:0000313" key="3">
    <source>
        <dbReference type="Proteomes" id="UP000027463"/>
    </source>
</evidence>
<organism evidence="2 3">
    <name type="scientific">Thalassospira permensis NBRC 106175</name>
    <dbReference type="NCBI Taxonomy" id="1353532"/>
    <lineage>
        <taxon>Bacteria</taxon>
        <taxon>Pseudomonadati</taxon>
        <taxon>Pseudomonadota</taxon>
        <taxon>Alphaproteobacteria</taxon>
        <taxon>Rhodospirillales</taxon>
        <taxon>Thalassospiraceae</taxon>
        <taxon>Thalassospira</taxon>
    </lineage>
</organism>
<reference evidence="2 3" key="1">
    <citation type="submission" date="2013-07" db="EMBL/GenBank/DDBJ databases">
        <title>Thalassospira permensis NBRC 106175 Genome Sequencing.</title>
        <authorList>
            <person name="Lai Q."/>
            <person name="Shao Z."/>
        </authorList>
    </citation>
    <scope>NUCLEOTIDE SEQUENCE [LARGE SCALE GENOMIC DNA]</scope>
    <source>
        <strain evidence="2 3">NBRC 106175</strain>
    </source>
</reference>
<dbReference type="EMBL" id="AUNC01000010">
    <property type="protein sequence ID" value="KEO58095.1"/>
    <property type="molecule type" value="Genomic_DNA"/>
</dbReference>
<evidence type="ECO:0000313" key="2">
    <source>
        <dbReference type="EMBL" id="KEO58095.1"/>
    </source>
</evidence>
<evidence type="ECO:0000256" key="1">
    <source>
        <dbReference type="SAM" id="MobiDB-lite"/>
    </source>
</evidence>
<keyword evidence="3" id="KW-1185">Reference proteome</keyword>
<feature type="region of interest" description="Disordered" evidence="1">
    <location>
        <begin position="1"/>
        <end position="22"/>
    </location>
</feature>